<gene>
    <name evidence="1" type="ORF">GCM10023091_07220</name>
</gene>
<name>A0ABP8LS86_9BACT</name>
<evidence type="ECO:0000313" key="2">
    <source>
        <dbReference type="Proteomes" id="UP001501508"/>
    </source>
</evidence>
<dbReference type="EMBL" id="BAABEY010000007">
    <property type="protein sequence ID" value="GAA4433559.1"/>
    <property type="molecule type" value="Genomic_DNA"/>
</dbReference>
<protein>
    <recommendedName>
        <fullName evidence="3">FTP domain-containing protein</fullName>
    </recommendedName>
</protein>
<sequence length="190" mass="21377">MEVGKDSLSVEAYLATSEPIAMYAALQEIFKDRNIAQMNMVSNSSSDLTALAERIPLYSYILLDERKGTDSGVQVTVENGRVKSIYLNSGKKLSRWPESGSAKETIREGDAAEQLYGKFSEIKGRKSYAKKFERISLATKDMTKPFDPEMGRLPQWYFGYSTGDRTMEQVGVYLVNGKGSHVVVTKYKQW</sequence>
<keyword evidence="2" id="KW-1185">Reference proteome</keyword>
<reference evidence="2" key="1">
    <citation type="journal article" date="2019" name="Int. J. Syst. Evol. Microbiol.">
        <title>The Global Catalogue of Microorganisms (GCM) 10K type strain sequencing project: providing services to taxonomists for standard genome sequencing and annotation.</title>
        <authorList>
            <consortium name="The Broad Institute Genomics Platform"/>
            <consortium name="The Broad Institute Genome Sequencing Center for Infectious Disease"/>
            <person name="Wu L."/>
            <person name="Ma J."/>
        </authorList>
    </citation>
    <scope>NUCLEOTIDE SEQUENCE [LARGE SCALE GENOMIC DNA]</scope>
    <source>
        <strain evidence="2">JCM 31920</strain>
    </source>
</reference>
<evidence type="ECO:0000313" key="1">
    <source>
        <dbReference type="EMBL" id="GAA4433559.1"/>
    </source>
</evidence>
<accession>A0ABP8LS86</accession>
<evidence type="ECO:0008006" key="3">
    <source>
        <dbReference type="Google" id="ProtNLM"/>
    </source>
</evidence>
<proteinExistence type="predicted"/>
<comment type="caution">
    <text evidence="1">The sequence shown here is derived from an EMBL/GenBank/DDBJ whole genome shotgun (WGS) entry which is preliminary data.</text>
</comment>
<organism evidence="1 2">
    <name type="scientific">Ravibacter arvi</name>
    <dbReference type="NCBI Taxonomy" id="2051041"/>
    <lineage>
        <taxon>Bacteria</taxon>
        <taxon>Pseudomonadati</taxon>
        <taxon>Bacteroidota</taxon>
        <taxon>Cytophagia</taxon>
        <taxon>Cytophagales</taxon>
        <taxon>Spirosomataceae</taxon>
        <taxon>Ravibacter</taxon>
    </lineage>
</organism>
<dbReference type="Proteomes" id="UP001501508">
    <property type="component" value="Unassembled WGS sequence"/>
</dbReference>